<reference evidence="4" key="1">
    <citation type="journal article" date="2019" name="Int. J. Syst. Evol. Microbiol.">
        <title>The Global Catalogue of Microorganisms (GCM) 10K type strain sequencing project: providing services to taxonomists for standard genome sequencing and annotation.</title>
        <authorList>
            <consortium name="The Broad Institute Genomics Platform"/>
            <consortium name="The Broad Institute Genome Sequencing Center for Infectious Disease"/>
            <person name="Wu L."/>
            <person name="Ma J."/>
        </authorList>
    </citation>
    <scope>NUCLEOTIDE SEQUENCE [LARGE SCALE GENOMIC DNA]</scope>
    <source>
        <strain evidence="4">JCM 3106</strain>
    </source>
</reference>
<proteinExistence type="predicted"/>
<keyword evidence="2" id="KW-0472">Membrane</keyword>
<dbReference type="Proteomes" id="UP001499930">
    <property type="component" value="Unassembled WGS sequence"/>
</dbReference>
<evidence type="ECO:0000313" key="3">
    <source>
        <dbReference type="EMBL" id="GAA3034504.1"/>
    </source>
</evidence>
<feature type="region of interest" description="Disordered" evidence="1">
    <location>
        <begin position="82"/>
        <end position="225"/>
    </location>
</feature>
<protein>
    <submittedName>
        <fullName evidence="3">Uncharacterized protein</fullName>
    </submittedName>
</protein>
<feature type="compositionally biased region" description="Pro residues" evidence="1">
    <location>
        <begin position="152"/>
        <end position="161"/>
    </location>
</feature>
<feature type="compositionally biased region" description="Pro residues" evidence="1">
    <location>
        <begin position="209"/>
        <end position="225"/>
    </location>
</feature>
<evidence type="ECO:0000256" key="2">
    <source>
        <dbReference type="SAM" id="Phobius"/>
    </source>
</evidence>
<organism evidence="3 4">
    <name type="scientific">Streptosporangium longisporum</name>
    <dbReference type="NCBI Taxonomy" id="46187"/>
    <lineage>
        <taxon>Bacteria</taxon>
        <taxon>Bacillati</taxon>
        <taxon>Actinomycetota</taxon>
        <taxon>Actinomycetes</taxon>
        <taxon>Streptosporangiales</taxon>
        <taxon>Streptosporangiaceae</taxon>
        <taxon>Streptosporangium</taxon>
    </lineage>
</organism>
<evidence type="ECO:0000256" key="1">
    <source>
        <dbReference type="SAM" id="MobiDB-lite"/>
    </source>
</evidence>
<keyword evidence="2" id="KW-0812">Transmembrane</keyword>
<dbReference type="EMBL" id="BAAAWD010000022">
    <property type="protein sequence ID" value="GAA3034504.1"/>
    <property type="molecule type" value="Genomic_DNA"/>
</dbReference>
<feature type="transmembrane region" description="Helical" evidence="2">
    <location>
        <begin position="46"/>
        <end position="68"/>
    </location>
</feature>
<feature type="compositionally biased region" description="Low complexity" evidence="1">
    <location>
        <begin position="118"/>
        <end position="151"/>
    </location>
</feature>
<accession>A0ABP6L9F1</accession>
<feature type="compositionally biased region" description="Low complexity" evidence="1">
    <location>
        <begin position="183"/>
        <end position="198"/>
    </location>
</feature>
<keyword evidence="2" id="KW-1133">Transmembrane helix</keyword>
<keyword evidence="4" id="KW-1185">Reference proteome</keyword>
<evidence type="ECO:0000313" key="4">
    <source>
        <dbReference type="Proteomes" id="UP001499930"/>
    </source>
</evidence>
<feature type="compositionally biased region" description="Low complexity" evidence="1">
    <location>
        <begin position="95"/>
        <end position="111"/>
    </location>
</feature>
<comment type="caution">
    <text evidence="3">The sequence shown here is derived from an EMBL/GenBank/DDBJ whole genome shotgun (WGS) entry which is preliminary data.</text>
</comment>
<sequence length="225" mass="23162">MTDSPDEYGELLRRALNAEANSVVPSPDGLEIIRTRIERRGIRGLMWWRAGVSVAGAVLVASTVVMVVPELRERVIPSVDAGQVNFTESTPPDGSATSRPPAPSTPAASNPAPLPIVSRSATPPAPEPTSSRSATASPRPSARPTSTTAKPRPTPTPPCPTPLDGEPIEGGEGAEPPEWCEDASATATPTPTQSPCSAEDCSPGNEVSPPTPTEPATPVPTPTGT</sequence>
<gene>
    <name evidence="3" type="ORF">GCM10017559_72560</name>
</gene>
<name>A0ABP6L9F1_9ACTN</name>
<dbReference type="RefSeq" id="WP_344904899.1">
    <property type="nucleotide sequence ID" value="NZ_BAAAWD010000022.1"/>
</dbReference>